<sequence length="411" mass="43797">MPAGMNAIGIATLEPDAALDDLEPLRALIGDARIVGIGESAHNVREYQQVRHRLVRFLVERMGFSIVALESGFSEGLAVDRWVRGGDGDEREVAEQGLTYRFGRTAETQRLLAWLREHNRLGGDVRFAGLDLPADLGSLAPAVEGVSRYLDGVDPGAAQFLEQIRTYAKGWASPHTMAAFAAYRETPAADRDALTVLLSELAARVDALRPIYARRGAAAGFATARHELRLAVLLDQMLRAQLAAVNGSGAHATVNVRDTAMAETVRHLSREAPAGSRMVISAANTHLQRIPISLGGTFEVSVLGSHLAVEQGAGYLSIAVTSIGGRTPTRRPAPGTETGVEVLTVDLAPPAPGSVEALLAPGEGHVSPRITDLRPMRGDPGGPQRFRNLDSYIELPVADAFDLALVVPELA</sequence>
<dbReference type="InterPro" id="IPR052036">
    <property type="entry name" value="Hydrolase/PRTase-associated"/>
</dbReference>
<accession>A0A239BTU6</accession>
<gene>
    <name evidence="1" type="ORF">SAMN06264365_110117</name>
</gene>
<protein>
    <submittedName>
        <fullName evidence="1">Erythromycin esterase</fullName>
    </submittedName>
</protein>
<evidence type="ECO:0000313" key="1">
    <source>
        <dbReference type="EMBL" id="SNS11072.1"/>
    </source>
</evidence>
<dbReference type="Proteomes" id="UP000198415">
    <property type="component" value="Unassembled WGS sequence"/>
</dbReference>
<dbReference type="Pfam" id="PF05139">
    <property type="entry name" value="Erythro_esteras"/>
    <property type="match status" value="1"/>
</dbReference>
<dbReference type="InterPro" id="IPR007815">
    <property type="entry name" value="Emycin_Estase"/>
</dbReference>
<dbReference type="RefSeq" id="WP_089295674.1">
    <property type="nucleotide sequence ID" value="NZ_BOMU01000062.1"/>
</dbReference>
<dbReference type="PANTHER" id="PTHR31299">
    <property type="entry name" value="ESTERASE, PUTATIVE (AFU_ORTHOLOGUE AFUA_1G05850)-RELATED"/>
    <property type="match status" value="1"/>
</dbReference>
<organism evidence="1 2">
    <name type="scientific">Actinoplanes regularis</name>
    <dbReference type="NCBI Taxonomy" id="52697"/>
    <lineage>
        <taxon>Bacteria</taxon>
        <taxon>Bacillati</taxon>
        <taxon>Actinomycetota</taxon>
        <taxon>Actinomycetes</taxon>
        <taxon>Micromonosporales</taxon>
        <taxon>Micromonosporaceae</taxon>
        <taxon>Actinoplanes</taxon>
    </lineage>
</organism>
<dbReference type="GO" id="GO:0046677">
    <property type="term" value="P:response to antibiotic"/>
    <property type="evidence" value="ECO:0007669"/>
    <property type="project" value="InterPro"/>
</dbReference>
<dbReference type="Gene3D" id="3.40.1660.10">
    <property type="entry name" value="EreA-like (biosynthetic domain)"/>
    <property type="match status" value="1"/>
</dbReference>
<dbReference type="AlphaFoldDB" id="A0A239BTU6"/>
<keyword evidence="2" id="KW-1185">Reference proteome</keyword>
<dbReference type="PANTHER" id="PTHR31299:SF0">
    <property type="entry name" value="ESTERASE, PUTATIVE (AFU_ORTHOLOGUE AFUA_1G05850)-RELATED"/>
    <property type="match status" value="1"/>
</dbReference>
<dbReference type="Gene3D" id="1.20.1440.30">
    <property type="entry name" value="Biosynthetic Protein domain"/>
    <property type="match status" value="1"/>
</dbReference>
<reference evidence="1 2" key="1">
    <citation type="submission" date="2017-06" db="EMBL/GenBank/DDBJ databases">
        <authorList>
            <person name="Kim H.J."/>
            <person name="Triplett B.A."/>
        </authorList>
    </citation>
    <scope>NUCLEOTIDE SEQUENCE [LARGE SCALE GENOMIC DNA]</scope>
    <source>
        <strain evidence="1 2">DSM 43151</strain>
    </source>
</reference>
<name>A0A239BTU6_9ACTN</name>
<dbReference type="OrthoDB" id="9810066at2"/>
<dbReference type="CDD" id="cd14728">
    <property type="entry name" value="Ere-like"/>
    <property type="match status" value="1"/>
</dbReference>
<dbReference type="Gene3D" id="3.30.1870.10">
    <property type="entry name" value="EreA-like, domain 2"/>
    <property type="match status" value="1"/>
</dbReference>
<proteinExistence type="predicted"/>
<dbReference type="SUPFAM" id="SSF159501">
    <property type="entry name" value="EreA/ChaN-like"/>
    <property type="match status" value="1"/>
</dbReference>
<dbReference type="EMBL" id="FZNR01000010">
    <property type="protein sequence ID" value="SNS11072.1"/>
    <property type="molecule type" value="Genomic_DNA"/>
</dbReference>
<evidence type="ECO:0000313" key="2">
    <source>
        <dbReference type="Proteomes" id="UP000198415"/>
    </source>
</evidence>